<dbReference type="AlphaFoldDB" id="A0A6M5YQ45"/>
<sequence length="188" mass="20911">MLISLIAAMDRSGVIGNETGLPWHLPKDLRRFRNLTRGKAIILGRKTLELIGHPLPERANVVLTRNYNYTTPGALVAHDVVEALRLAEQESVRFGASEIMVIGGGEVYHQLLPRADRMYLTVVGGEPFTGTAKFPLSLLRELPFAVTEHATFATDEKNRHPHDFLILDRVSVESRPLSRPLDSLLDVA</sequence>
<dbReference type="UniPathway" id="UPA00077">
    <property type="reaction ID" value="UER00158"/>
</dbReference>
<evidence type="ECO:0000256" key="5">
    <source>
        <dbReference type="ARBA" id="ARBA00022857"/>
    </source>
</evidence>
<keyword evidence="5 8" id="KW-0521">NADP</keyword>
<evidence type="ECO:0000256" key="1">
    <source>
        <dbReference type="ARBA" id="ARBA00004903"/>
    </source>
</evidence>
<dbReference type="SUPFAM" id="SSF53597">
    <property type="entry name" value="Dihydrofolate reductase-like"/>
    <property type="match status" value="1"/>
</dbReference>
<dbReference type="InterPro" id="IPR017925">
    <property type="entry name" value="DHFR_CS"/>
</dbReference>
<evidence type="ECO:0000256" key="2">
    <source>
        <dbReference type="ARBA" id="ARBA00009539"/>
    </source>
</evidence>
<comment type="similarity">
    <text evidence="2 8 9">Belongs to the dihydrofolate reductase family.</text>
</comment>
<dbReference type="KEGG" id="ftj:FTUN_3175"/>
<evidence type="ECO:0000256" key="3">
    <source>
        <dbReference type="ARBA" id="ARBA00012856"/>
    </source>
</evidence>
<dbReference type="PRINTS" id="PR00070">
    <property type="entry name" value="DHFR"/>
</dbReference>
<proteinExistence type="inferred from homology"/>
<dbReference type="PROSITE" id="PS51330">
    <property type="entry name" value="DHFR_2"/>
    <property type="match status" value="1"/>
</dbReference>
<evidence type="ECO:0000256" key="7">
    <source>
        <dbReference type="ARBA" id="ARBA00025067"/>
    </source>
</evidence>
<evidence type="ECO:0000313" key="12">
    <source>
        <dbReference type="Proteomes" id="UP000503447"/>
    </source>
</evidence>
<evidence type="ECO:0000256" key="6">
    <source>
        <dbReference type="ARBA" id="ARBA00023002"/>
    </source>
</evidence>
<dbReference type="Gene3D" id="3.40.430.10">
    <property type="entry name" value="Dihydrofolate Reductase, subunit A"/>
    <property type="match status" value="1"/>
</dbReference>
<gene>
    <name evidence="11" type="ORF">FTUN_3175</name>
</gene>
<dbReference type="PANTHER" id="PTHR48069">
    <property type="entry name" value="DIHYDROFOLATE REDUCTASE"/>
    <property type="match status" value="1"/>
</dbReference>
<dbReference type="PANTHER" id="PTHR48069:SF3">
    <property type="entry name" value="DIHYDROFOLATE REDUCTASE"/>
    <property type="match status" value="1"/>
</dbReference>
<dbReference type="EMBL" id="CP053452">
    <property type="protein sequence ID" value="QJW95624.1"/>
    <property type="molecule type" value="Genomic_DNA"/>
</dbReference>
<dbReference type="CDD" id="cd00209">
    <property type="entry name" value="DHFR"/>
    <property type="match status" value="1"/>
</dbReference>
<dbReference type="Pfam" id="PF00186">
    <property type="entry name" value="DHFR_1"/>
    <property type="match status" value="1"/>
</dbReference>
<dbReference type="EC" id="1.5.1.3" evidence="3 8"/>
<dbReference type="GO" id="GO:0046654">
    <property type="term" value="P:tetrahydrofolate biosynthetic process"/>
    <property type="evidence" value="ECO:0007669"/>
    <property type="project" value="UniProtKB-UniPathway"/>
</dbReference>
<dbReference type="GO" id="GO:0046655">
    <property type="term" value="P:folic acid metabolic process"/>
    <property type="evidence" value="ECO:0007669"/>
    <property type="project" value="TreeGrafter"/>
</dbReference>
<evidence type="ECO:0000256" key="9">
    <source>
        <dbReference type="RuleBase" id="RU004474"/>
    </source>
</evidence>
<dbReference type="GO" id="GO:0005829">
    <property type="term" value="C:cytosol"/>
    <property type="evidence" value="ECO:0007669"/>
    <property type="project" value="TreeGrafter"/>
</dbReference>
<keyword evidence="4 8" id="KW-0554">One-carbon metabolism</keyword>
<organism evidence="11 12">
    <name type="scientific">Frigoriglobus tundricola</name>
    <dbReference type="NCBI Taxonomy" id="2774151"/>
    <lineage>
        <taxon>Bacteria</taxon>
        <taxon>Pseudomonadati</taxon>
        <taxon>Planctomycetota</taxon>
        <taxon>Planctomycetia</taxon>
        <taxon>Gemmatales</taxon>
        <taxon>Gemmataceae</taxon>
        <taxon>Frigoriglobus</taxon>
    </lineage>
</organism>
<comment type="catalytic activity">
    <reaction evidence="8">
        <text>(6S)-5,6,7,8-tetrahydrofolate + NADP(+) = 7,8-dihydrofolate + NADPH + H(+)</text>
        <dbReference type="Rhea" id="RHEA:15009"/>
        <dbReference type="ChEBI" id="CHEBI:15378"/>
        <dbReference type="ChEBI" id="CHEBI:57451"/>
        <dbReference type="ChEBI" id="CHEBI:57453"/>
        <dbReference type="ChEBI" id="CHEBI:57783"/>
        <dbReference type="ChEBI" id="CHEBI:58349"/>
        <dbReference type="EC" id="1.5.1.3"/>
    </reaction>
</comment>
<keyword evidence="6 8" id="KW-0560">Oxidoreductase</keyword>
<keyword evidence="12" id="KW-1185">Reference proteome</keyword>
<dbReference type="GO" id="GO:0046452">
    <property type="term" value="P:dihydrofolate metabolic process"/>
    <property type="evidence" value="ECO:0007669"/>
    <property type="project" value="TreeGrafter"/>
</dbReference>
<dbReference type="Proteomes" id="UP000503447">
    <property type="component" value="Chromosome"/>
</dbReference>
<accession>A0A6M5YQ45</accession>
<comment type="function">
    <text evidence="7 8">Key enzyme in folate metabolism. Catalyzes an essential reaction for de novo glycine and purine synthesis, and for DNA precursor synthesis.</text>
</comment>
<name>A0A6M5YQ45_9BACT</name>
<dbReference type="InterPro" id="IPR024072">
    <property type="entry name" value="DHFR-like_dom_sf"/>
</dbReference>
<comment type="pathway">
    <text evidence="1 8">Cofactor biosynthesis; tetrahydrofolate biosynthesis; 5,6,7,8-tetrahydrofolate from 7,8-dihydrofolate: step 1/1.</text>
</comment>
<dbReference type="InterPro" id="IPR012259">
    <property type="entry name" value="DHFR"/>
</dbReference>
<reference evidence="12" key="1">
    <citation type="submission" date="2020-05" db="EMBL/GenBank/DDBJ databases">
        <title>Frigoriglobus tundricola gen. nov., sp. nov., a psychrotolerant cellulolytic planctomycete of the family Gemmataceae with two divergent copies of 16S rRNA gene.</title>
        <authorList>
            <person name="Kulichevskaya I.S."/>
            <person name="Ivanova A.A."/>
            <person name="Naumoff D.G."/>
            <person name="Beletsky A.V."/>
            <person name="Rijpstra W.I.C."/>
            <person name="Sinninghe Damste J.S."/>
            <person name="Mardanov A.V."/>
            <person name="Ravin N.V."/>
            <person name="Dedysh S.N."/>
        </authorList>
    </citation>
    <scope>NUCLEOTIDE SEQUENCE [LARGE SCALE GENOMIC DNA]</scope>
    <source>
        <strain evidence="12">PL17</strain>
    </source>
</reference>
<evidence type="ECO:0000256" key="8">
    <source>
        <dbReference type="PIRNR" id="PIRNR000194"/>
    </source>
</evidence>
<feature type="domain" description="DHFR" evidence="10">
    <location>
        <begin position="2"/>
        <end position="169"/>
    </location>
</feature>
<evidence type="ECO:0000256" key="4">
    <source>
        <dbReference type="ARBA" id="ARBA00022563"/>
    </source>
</evidence>
<dbReference type="GO" id="GO:0006730">
    <property type="term" value="P:one-carbon metabolic process"/>
    <property type="evidence" value="ECO:0007669"/>
    <property type="project" value="UniProtKB-KW"/>
</dbReference>
<evidence type="ECO:0000259" key="10">
    <source>
        <dbReference type="PROSITE" id="PS51330"/>
    </source>
</evidence>
<protein>
    <recommendedName>
        <fullName evidence="3 8">Dihydrofolate reductase</fullName>
        <ecNumber evidence="3 8">1.5.1.3</ecNumber>
    </recommendedName>
</protein>
<dbReference type="PROSITE" id="PS00075">
    <property type="entry name" value="DHFR_1"/>
    <property type="match status" value="1"/>
</dbReference>
<dbReference type="GO" id="GO:0004146">
    <property type="term" value="F:dihydrofolate reductase activity"/>
    <property type="evidence" value="ECO:0007669"/>
    <property type="project" value="UniProtKB-EC"/>
</dbReference>
<dbReference type="PIRSF" id="PIRSF000194">
    <property type="entry name" value="DHFR"/>
    <property type="match status" value="1"/>
</dbReference>
<dbReference type="InterPro" id="IPR001796">
    <property type="entry name" value="DHFR_dom"/>
</dbReference>
<dbReference type="GO" id="GO:0050661">
    <property type="term" value="F:NADP binding"/>
    <property type="evidence" value="ECO:0007669"/>
    <property type="project" value="InterPro"/>
</dbReference>
<dbReference type="RefSeq" id="WP_171471374.1">
    <property type="nucleotide sequence ID" value="NZ_CP053452.2"/>
</dbReference>
<evidence type="ECO:0000313" key="11">
    <source>
        <dbReference type="EMBL" id="QJW95624.1"/>
    </source>
</evidence>